<evidence type="ECO:0000313" key="2">
    <source>
        <dbReference type="EMBL" id="MEA5581127.1"/>
    </source>
</evidence>
<dbReference type="InterPro" id="IPR052514">
    <property type="entry name" value="SAM-dependent_MTase"/>
</dbReference>
<gene>
    <name evidence="2" type="ORF">VB620_07215</name>
</gene>
<evidence type="ECO:0000259" key="1">
    <source>
        <dbReference type="Pfam" id="PF05050"/>
    </source>
</evidence>
<name>A0ABU5UC82_9CYAN</name>
<keyword evidence="3" id="KW-1185">Reference proteome</keyword>
<dbReference type="Gene3D" id="3.40.50.150">
    <property type="entry name" value="Vaccinia Virus protein VP39"/>
    <property type="match status" value="1"/>
</dbReference>
<dbReference type="EMBL" id="JAYGHG010000007">
    <property type="protein sequence ID" value="MEA5581127.1"/>
    <property type="molecule type" value="Genomic_DNA"/>
</dbReference>
<organism evidence="2 3">
    <name type="scientific">Nodularia harveyana UHCC-0300</name>
    <dbReference type="NCBI Taxonomy" id="2974287"/>
    <lineage>
        <taxon>Bacteria</taxon>
        <taxon>Bacillati</taxon>
        <taxon>Cyanobacteriota</taxon>
        <taxon>Cyanophyceae</taxon>
        <taxon>Nostocales</taxon>
        <taxon>Nodulariaceae</taxon>
        <taxon>Nodularia</taxon>
    </lineage>
</organism>
<dbReference type="Pfam" id="PF05050">
    <property type="entry name" value="Methyltransf_21"/>
    <property type="match status" value="1"/>
</dbReference>
<keyword evidence="2" id="KW-0808">Transferase</keyword>
<dbReference type="SUPFAM" id="SSF53335">
    <property type="entry name" value="S-adenosyl-L-methionine-dependent methyltransferases"/>
    <property type="match status" value="1"/>
</dbReference>
<accession>A0ABU5UC82</accession>
<comment type="caution">
    <text evidence="2">The sequence shown here is derived from an EMBL/GenBank/DDBJ whole genome shotgun (WGS) entry which is preliminary data.</text>
</comment>
<dbReference type="GO" id="GO:0008168">
    <property type="term" value="F:methyltransferase activity"/>
    <property type="evidence" value="ECO:0007669"/>
    <property type="project" value="UniProtKB-KW"/>
</dbReference>
<keyword evidence="2" id="KW-0489">Methyltransferase</keyword>
<reference evidence="2 3" key="1">
    <citation type="submission" date="2023-12" db="EMBL/GenBank/DDBJ databases">
        <title>Baltic Sea Cyanobacteria.</title>
        <authorList>
            <person name="Delbaje E."/>
            <person name="Fewer D.P."/>
            <person name="Shishido T.K."/>
        </authorList>
    </citation>
    <scope>NUCLEOTIDE SEQUENCE [LARGE SCALE GENOMIC DNA]</scope>
    <source>
        <strain evidence="2 3">UHCC-0300</strain>
    </source>
</reference>
<dbReference type="RefSeq" id="WP_323195459.1">
    <property type="nucleotide sequence ID" value="NZ_JAYGHG010000007.1"/>
</dbReference>
<dbReference type="PANTHER" id="PTHR34203:SF15">
    <property type="entry name" value="SLL1173 PROTEIN"/>
    <property type="match status" value="1"/>
</dbReference>
<protein>
    <submittedName>
        <fullName evidence="2">FkbM family methyltransferase</fullName>
    </submittedName>
</protein>
<evidence type="ECO:0000313" key="3">
    <source>
        <dbReference type="Proteomes" id="UP001302120"/>
    </source>
</evidence>
<dbReference type="PANTHER" id="PTHR34203">
    <property type="entry name" value="METHYLTRANSFERASE, FKBM FAMILY PROTEIN"/>
    <property type="match status" value="1"/>
</dbReference>
<dbReference type="InterPro" id="IPR006342">
    <property type="entry name" value="FkbM_mtfrase"/>
</dbReference>
<dbReference type="InterPro" id="IPR029063">
    <property type="entry name" value="SAM-dependent_MTases_sf"/>
</dbReference>
<proteinExistence type="predicted"/>
<feature type="domain" description="Methyltransferase FkbM" evidence="1">
    <location>
        <begin position="64"/>
        <end position="229"/>
    </location>
</feature>
<dbReference type="GO" id="GO:0032259">
    <property type="term" value="P:methylation"/>
    <property type="evidence" value="ECO:0007669"/>
    <property type="project" value="UniProtKB-KW"/>
</dbReference>
<dbReference type="NCBIfam" id="TIGR01444">
    <property type="entry name" value="fkbM_fam"/>
    <property type="match status" value="1"/>
</dbReference>
<sequence>MIIKKIFTKLKYLVAKKSFVYFDTKVFFPKNSIIYQKYLTEGVYEKENIKIIINLLSDNSFYFDIGANIGLMAIPILKKVDSCTVVSFEPSPNSVSYLKRTLKGSLFTNRWFLIEKAVGAEMGELEFCFSFKNLGAYDGFRNTNRMPITGKTTVPVTTIDLEWKNREKPKVSVIKIDVEGAEMEVLKGAIQCIQQEKPSILIEWNMKNLQAYNSNPEELVYFADKYNYQVYSIPDFNLVNSPNQLLKSMEHTESFLLCNPAILDRKLLIT</sequence>
<dbReference type="Proteomes" id="UP001302120">
    <property type="component" value="Unassembled WGS sequence"/>
</dbReference>